<comment type="caution">
    <text evidence="1">The sequence shown here is derived from an EMBL/GenBank/DDBJ whole genome shotgun (WGS) entry which is preliminary data.</text>
</comment>
<dbReference type="EMBL" id="JBHTIZ010000013">
    <property type="protein sequence ID" value="MFD0983945.1"/>
    <property type="molecule type" value="Genomic_DNA"/>
</dbReference>
<protein>
    <submittedName>
        <fullName evidence="1">Uncharacterized protein</fullName>
    </submittedName>
</protein>
<name>A0ABW3J200_9FLAO</name>
<dbReference type="Proteomes" id="UP001597051">
    <property type="component" value="Unassembled WGS sequence"/>
</dbReference>
<evidence type="ECO:0000313" key="2">
    <source>
        <dbReference type="Proteomes" id="UP001597051"/>
    </source>
</evidence>
<dbReference type="RefSeq" id="WP_379756633.1">
    <property type="nucleotide sequence ID" value="NZ_JBHSYB010000025.1"/>
</dbReference>
<gene>
    <name evidence="1" type="ORF">ACFQ0S_05580</name>
</gene>
<accession>A0ABW3J200</accession>
<evidence type="ECO:0000313" key="1">
    <source>
        <dbReference type="EMBL" id="MFD0983945.1"/>
    </source>
</evidence>
<keyword evidence="2" id="KW-1185">Reference proteome</keyword>
<proteinExistence type="predicted"/>
<sequence length="46" mass="5322">MKKSIIILGTAFITFSNVSIATPLHTKSQQRIEKYDFIVQHLYVLQ</sequence>
<organism evidence="1 2">
    <name type="scientific">Flavobacterium myungsuense</name>
    <dbReference type="NCBI Taxonomy" id="651823"/>
    <lineage>
        <taxon>Bacteria</taxon>
        <taxon>Pseudomonadati</taxon>
        <taxon>Bacteroidota</taxon>
        <taxon>Flavobacteriia</taxon>
        <taxon>Flavobacteriales</taxon>
        <taxon>Flavobacteriaceae</taxon>
        <taxon>Flavobacterium</taxon>
    </lineage>
</organism>
<reference evidence="2" key="1">
    <citation type="journal article" date="2019" name="Int. J. Syst. Evol. Microbiol.">
        <title>The Global Catalogue of Microorganisms (GCM) 10K type strain sequencing project: providing services to taxonomists for standard genome sequencing and annotation.</title>
        <authorList>
            <consortium name="The Broad Institute Genomics Platform"/>
            <consortium name="The Broad Institute Genome Sequencing Center for Infectious Disease"/>
            <person name="Wu L."/>
            <person name="Ma J."/>
        </authorList>
    </citation>
    <scope>NUCLEOTIDE SEQUENCE [LARGE SCALE GENOMIC DNA]</scope>
    <source>
        <strain evidence="2">CECT 7649</strain>
    </source>
</reference>